<reference evidence="2" key="1">
    <citation type="submission" date="2020-04" db="EMBL/GenBank/DDBJ databases">
        <authorList>
            <person name="Zhang T."/>
        </authorList>
    </citation>
    <scope>NUCLEOTIDE SEQUENCE</scope>
    <source>
        <strain evidence="2">HKST-UBA01</strain>
    </source>
</reference>
<dbReference type="Gene3D" id="2.60.40.4070">
    <property type="match status" value="1"/>
</dbReference>
<gene>
    <name evidence="2" type="ORF">KC729_19295</name>
</gene>
<evidence type="ECO:0000313" key="2">
    <source>
        <dbReference type="EMBL" id="MCA9729838.1"/>
    </source>
</evidence>
<comment type="caution">
    <text evidence="2">The sequence shown here is derived from an EMBL/GenBank/DDBJ whole genome shotgun (WGS) entry which is preliminary data.</text>
</comment>
<dbReference type="Pfam" id="PF18962">
    <property type="entry name" value="Por_Secre_tail"/>
    <property type="match status" value="1"/>
</dbReference>
<name>A0A956RR06_UNCEI</name>
<protein>
    <submittedName>
        <fullName evidence="2">T9SS type A sorting domain-containing protein</fullName>
    </submittedName>
</protein>
<feature type="domain" description="Secretion system C-terminal sorting" evidence="1">
    <location>
        <begin position="281"/>
        <end position="356"/>
    </location>
</feature>
<accession>A0A956RR06</accession>
<dbReference type="Proteomes" id="UP000697710">
    <property type="component" value="Unassembled WGS sequence"/>
</dbReference>
<organism evidence="2 3">
    <name type="scientific">Eiseniibacteriota bacterium</name>
    <dbReference type="NCBI Taxonomy" id="2212470"/>
    <lineage>
        <taxon>Bacteria</taxon>
        <taxon>Candidatus Eiseniibacteriota</taxon>
    </lineage>
</organism>
<sequence length="358" mass="38357">SGLRPGETGSGFSGADFERVLDDPMFDTTGPDLVALDVARSSTELAFRLVFEDPLSEDPPYAFISLDTDRDPSTGTHPPAQGYGLATQDVGAEFEIVIENYCGNFVSLLDAVTGEYLNGYFLEAGERTIGFTVPLSDLRNDDGIMNVSVSSLPGYCDGGSRRPVPVRSAGAAADGAIRAMGTTSDWMPEVGHGTIGSCAWLSITPREAEVAPGDSVILAVCVDARALTDTTLGCSVGLLNNDPRTPQAVLTVDLMVTATTDTPIPETPADRPAFALRQNDPNPFVESTRIRFSLPEAGRVRLSIFDSSGRLVREVVDETRPAGPHEIELRPGRLAGGIYWYRLESGSREATRKMVILR</sequence>
<reference evidence="2" key="2">
    <citation type="journal article" date="2021" name="Microbiome">
        <title>Successional dynamics and alternative stable states in a saline activated sludge microbial community over 9 years.</title>
        <authorList>
            <person name="Wang Y."/>
            <person name="Ye J."/>
            <person name="Ju F."/>
            <person name="Liu L."/>
            <person name="Boyd J.A."/>
            <person name="Deng Y."/>
            <person name="Parks D.H."/>
            <person name="Jiang X."/>
            <person name="Yin X."/>
            <person name="Woodcroft B.J."/>
            <person name="Tyson G.W."/>
            <person name="Hugenholtz P."/>
            <person name="Polz M.F."/>
            <person name="Zhang T."/>
        </authorList>
    </citation>
    <scope>NUCLEOTIDE SEQUENCE</scope>
    <source>
        <strain evidence="2">HKST-UBA01</strain>
    </source>
</reference>
<dbReference type="EMBL" id="JAGQHR010000862">
    <property type="protein sequence ID" value="MCA9729838.1"/>
    <property type="molecule type" value="Genomic_DNA"/>
</dbReference>
<dbReference type="NCBIfam" id="TIGR04183">
    <property type="entry name" value="Por_Secre_tail"/>
    <property type="match status" value="1"/>
</dbReference>
<evidence type="ECO:0000313" key="3">
    <source>
        <dbReference type="Proteomes" id="UP000697710"/>
    </source>
</evidence>
<feature type="non-terminal residue" evidence="2">
    <location>
        <position position="1"/>
    </location>
</feature>
<dbReference type="InterPro" id="IPR026444">
    <property type="entry name" value="Secre_tail"/>
</dbReference>
<proteinExistence type="predicted"/>
<dbReference type="AlphaFoldDB" id="A0A956RR06"/>
<evidence type="ECO:0000259" key="1">
    <source>
        <dbReference type="Pfam" id="PF18962"/>
    </source>
</evidence>